<accession>A0AA96ELG8</accession>
<proteinExistence type="predicted"/>
<name>A0AA96ELG8_9VIRU</name>
<protein>
    <submittedName>
        <fullName evidence="1">Uncharacterized protein</fullName>
    </submittedName>
</protein>
<evidence type="ECO:0000313" key="1">
    <source>
        <dbReference type="EMBL" id="WNL49600.1"/>
    </source>
</evidence>
<reference evidence="1" key="1">
    <citation type="submission" date="2023-07" db="EMBL/GenBank/DDBJ databases">
        <authorList>
            <person name="Xia Y."/>
        </authorList>
    </citation>
    <scope>NUCLEOTIDE SEQUENCE</scope>
    <source>
        <strain evidence="1">F</strain>
    </source>
</reference>
<sequence>MDADGLGYDYQVHTSKFKNCVSKCVWFSLEERQDYKELLFGTSKALKEKIKEESLKEICRERCDILQNSRVFTLCEKKESRKCRNILGRDCPEEAKKICEKKPYVLFFSR</sequence>
<organism evidence="1">
    <name type="scientific">Marseillevirus sp</name>
    <dbReference type="NCBI Taxonomy" id="2809551"/>
    <lineage>
        <taxon>Viruses</taxon>
        <taxon>Varidnaviria</taxon>
        <taxon>Bamfordvirae</taxon>
        <taxon>Nucleocytoviricota</taxon>
        <taxon>Megaviricetes</taxon>
        <taxon>Pimascovirales</taxon>
        <taxon>Pimascovirales incertae sedis</taxon>
        <taxon>Marseilleviridae</taxon>
        <taxon>Marseillevirus</taxon>
    </lineage>
</organism>
<gene>
    <name evidence="1" type="ORF">MarFTMF_084</name>
</gene>
<dbReference type="EMBL" id="OR343188">
    <property type="protein sequence ID" value="WNL49600.1"/>
    <property type="molecule type" value="Genomic_DNA"/>
</dbReference>